<comment type="caution">
    <text evidence="2">The sequence shown here is derived from an EMBL/GenBank/DDBJ whole genome shotgun (WGS) entry which is preliminary data.</text>
</comment>
<evidence type="ECO:0000256" key="1">
    <source>
        <dbReference type="SAM" id="Phobius"/>
    </source>
</evidence>
<reference evidence="2 3" key="1">
    <citation type="submission" date="2015-12" db="EMBL/GenBank/DDBJ databases">
        <title>Dictyostelia acquired genes for synthesis and detection of signals that induce cell-type specialization by lateral gene transfer from prokaryotes.</title>
        <authorList>
            <person name="Gloeckner G."/>
            <person name="Schaap P."/>
        </authorList>
    </citation>
    <scope>NUCLEOTIDE SEQUENCE [LARGE SCALE GENOMIC DNA]</scope>
    <source>
        <strain evidence="2 3">TK</strain>
    </source>
</reference>
<evidence type="ECO:0000313" key="2">
    <source>
        <dbReference type="EMBL" id="KYQ93608.1"/>
    </source>
</evidence>
<dbReference type="Proteomes" id="UP000076078">
    <property type="component" value="Unassembled WGS sequence"/>
</dbReference>
<feature type="transmembrane region" description="Helical" evidence="1">
    <location>
        <begin position="72"/>
        <end position="95"/>
    </location>
</feature>
<keyword evidence="1" id="KW-0812">Transmembrane</keyword>
<dbReference type="InParanoid" id="A0A151ZHY3"/>
<proteinExistence type="predicted"/>
<gene>
    <name evidence="2" type="ORF">DLAC_04984</name>
</gene>
<sequence length="790" mass="91972">MVPIIVFSFITFALYLASFSTAWYWWNEKILVSLGDNNLDFKFTEATYRVASTLELIHFEYKELKETMITTAVFLAMGLLMCIFTLGSSCSLRFLKGKKEKTIIARLITSTIFLGLLFSLLSILYFLSFEKNVRKEEQFCGENTMFQQVLFDANAELEENSLDSTDITKVHFKPGFCSGSLIQTKHNSQYETGAWSDEYEYYSDLKAGVEAASSSSHLPIIGYLNLGTYNMGPGYWLCLVIVIFQLIQCILVCCICLYNIGKKKLDAESREKVKPVELEIKTKDYSPPAAMKSVIPKYLQCDIVSIIILQSYSNFYRFLIVRKILSLVCHYWNEIIHERINRNVDIKKRDDLVRYIKLPNKCGLNVNIHLMTKEMEDLYRYYDKIGTFNNGTIRELSTFSMAPNRSDQVKEVSLITRNLVVPIENFSTVFDIVTSMKCGYNDLKRYYGSDILMNFRNLSALEVDDHHMVPMITRYIKSSICNLKSLRFQFDKFVDVKLDDLFCAIIVNQSIHTVVICGGQTKESLLIDLLNKNKTIKRLEIDLRLSLACVYWSICNDTLEVFASKSYNPFIFWDKPSNLKEIECTSDNGSPDTLIELHPNIQKLIYRFKSLDLSVFNRLLVNENIKHLVIHSKLIPTKIEPPLIHLVILEIHKEMNPELLYSLIDKLPNLRELKGSTHYSMCDLSKHLINNRSLFKITLTYIEWVYDDEDVIEYFKYYSKLLEQNGYIDYYYIEIPDFPQFQWQSKELLKKLERFYIAIQNNIHLKHLSLGAHSNNTLFKPIRELLNDNQ</sequence>
<organism evidence="2 3">
    <name type="scientific">Tieghemostelium lacteum</name>
    <name type="common">Slime mold</name>
    <name type="synonym">Dictyostelium lacteum</name>
    <dbReference type="NCBI Taxonomy" id="361077"/>
    <lineage>
        <taxon>Eukaryota</taxon>
        <taxon>Amoebozoa</taxon>
        <taxon>Evosea</taxon>
        <taxon>Eumycetozoa</taxon>
        <taxon>Dictyostelia</taxon>
        <taxon>Dictyosteliales</taxon>
        <taxon>Raperosteliaceae</taxon>
        <taxon>Tieghemostelium</taxon>
    </lineage>
</organism>
<accession>A0A151ZHY3</accession>
<evidence type="ECO:0008006" key="4">
    <source>
        <dbReference type="Google" id="ProtNLM"/>
    </source>
</evidence>
<dbReference type="AlphaFoldDB" id="A0A151ZHY3"/>
<keyword evidence="1" id="KW-1133">Transmembrane helix</keyword>
<keyword evidence="3" id="KW-1185">Reference proteome</keyword>
<name>A0A151ZHY3_TIELA</name>
<protein>
    <recommendedName>
        <fullName evidence="4">Transmembrane protein</fullName>
    </recommendedName>
</protein>
<keyword evidence="1" id="KW-0472">Membrane</keyword>
<evidence type="ECO:0000313" key="3">
    <source>
        <dbReference type="Proteomes" id="UP000076078"/>
    </source>
</evidence>
<dbReference type="EMBL" id="LODT01000025">
    <property type="protein sequence ID" value="KYQ93608.1"/>
    <property type="molecule type" value="Genomic_DNA"/>
</dbReference>
<feature type="transmembrane region" description="Helical" evidence="1">
    <location>
        <begin position="5"/>
        <end position="26"/>
    </location>
</feature>
<feature type="transmembrane region" description="Helical" evidence="1">
    <location>
        <begin position="107"/>
        <end position="127"/>
    </location>
</feature>